<dbReference type="GO" id="GO:0006508">
    <property type="term" value="P:proteolysis"/>
    <property type="evidence" value="ECO:0007669"/>
    <property type="project" value="InterPro"/>
</dbReference>
<dbReference type="GO" id="GO:0052689">
    <property type="term" value="F:carboxylic ester hydrolase activity"/>
    <property type="evidence" value="ECO:0007669"/>
    <property type="project" value="TreeGrafter"/>
</dbReference>
<dbReference type="PANTHER" id="PTHR43265:SF1">
    <property type="entry name" value="ESTERASE ESTD"/>
    <property type="match status" value="1"/>
</dbReference>
<organism evidence="3 4">
    <name type="scientific">Echinicola vietnamensis (strain DSM 17526 / LMG 23754 / KMM 6221)</name>
    <dbReference type="NCBI Taxonomy" id="926556"/>
    <lineage>
        <taxon>Bacteria</taxon>
        <taxon>Pseudomonadati</taxon>
        <taxon>Bacteroidota</taxon>
        <taxon>Cytophagia</taxon>
        <taxon>Cytophagales</taxon>
        <taxon>Cyclobacteriaceae</taxon>
        <taxon>Echinicola</taxon>
    </lineage>
</organism>
<dbReference type="InterPro" id="IPR053145">
    <property type="entry name" value="AB_hydrolase_Est10"/>
</dbReference>
<gene>
    <name evidence="3" type="ordered locus">Echvi_3028</name>
</gene>
<dbReference type="InterPro" id="IPR002471">
    <property type="entry name" value="Pept_S9_AS"/>
</dbReference>
<accession>L0G2P1</accession>
<protein>
    <submittedName>
        <fullName evidence="3">Putative acyl esterase</fullName>
    </submittedName>
</protein>
<feature type="domain" description="Serine aminopeptidase S33" evidence="2">
    <location>
        <begin position="201"/>
        <end position="438"/>
    </location>
</feature>
<dbReference type="PROSITE" id="PS00708">
    <property type="entry name" value="PRO_ENDOPEP_SER"/>
    <property type="match status" value="1"/>
</dbReference>
<evidence type="ECO:0000313" key="3">
    <source>
        <dbReference type="EMBL" id="AGA79266.1"/>
    </source>
</evidence>
<keyword evidence="4" id="KW-1185">Reference proteome</keyword>
<dbReference type="PANTHER" id="PTHR43265">
    <property type="entry name" value="ESTERASE ESTD"/>
    <property type="match status" value="1"/>
</dbReference>
<dbReference type="InterPro" id="IPR022742">
    <property type="entry name" value="Hydrolase_4"/>
</dbReference>
<dbReference type="Gene3D" id="3.40.50.1820">
    <property type="entry name" value="alpha/beta hydrolase"/>
    <property type="match status" value="1"/>
</dbReference>
<dbReference type="InterPro" id="IPR029058">
    <property type="entry name" value="AB_hydrolase_fold"/>
</dbReference>
<dbReference type="GO" id="GO:0004252">
    <property type="term" value="F:serine-type endopeptidase activity"/>
    <property type="evidence" value="ECO:0007669"/>
    <property type="project" value="InterPro"/>
</dbReference>
<sequence>MNFGDMSMYKVGFLLIALLFSIGNSPLKAQYGVQGDWKGVLEVMGQKLPLVFHLKEVDQSWKGTMDSPAQGATGIPLNDVSVDSMNLHLAVKRFNIRYEGRLEKDTIRGTFSQNGTDFPLVLWRMAKDDKGMGKRPQEPQGPFDYDQMETSFKNVPAGITLKGTVTKPKGMGPFPAVILVSGSGPQDRNAEMFGHKPFWVLADYFTRQGIVVLRYDERGVGESTGDFKDATTFDFADDAEAAMAHLRKFPFVNQLKVGVIGHSEGGMIAWMMAANGKGGSYAVSIAGPVVPIPQLMKQQVRDMLASVEASDEQKVREEEVVGIIYDVLSHTNDYDSLKIILPERLDKYLKDSGENYTEDELQDFVAKYANILNPWFFAFAKINPQEYIKKTEIPVMALFGGKDIQVNGSINAEVLERIKIENGKGDFTIKMYPELNHLFQHSGTGALAEYGTIAETFSEEAMADIARWILQQ</sequence>
<dbReference type="EMBL" id="CP003346">
    <property type="protein sequence ID" value="AGA79266.1"/>
    <property type="molecule type" value="Genomic_DNA"/>
</dbReference>
<reference evidence="4" key="1">
    <citation type="submission" date="2012-02" db="EMBL/GenBank/DDBJ databases">
        <title>The complete genome of Echinicola vietnamensis DSM 17526.</title>
        <authorList>
            <person name="Lucas S."/>
            <person name="Copeland A."/>
            <person name="Lapidus A."/>
            <person name="Glavina del Rio T."/>
            <person name="Dalin E."/>
            <person name="Tice H."/>
            <person name="Bruce D."/>
            <person name="Goodwin L."/>
            <person name="Pitluck S."/>
            <person name="Peters L."/>
            <person name="Ovchinnikova G."/>
            <person name="Teshima H."/>
            <person name="Kyrpides N."/>
            <person name="Mavromatis K."/>
            <person name="Ivanova N."/>
            <person name="Brettin T."/>
            <person name="Detter J.C."/>
            <person name="Han C."/>
            <person name="Larimer F."/>
            <person name="Land M."/>
            <person name="Hauser L."/>
            <person name="Markowitz V."/>
            <person name="Cheng J.-F."/>
            <person name="Hugenholtz P."/>
            <person name="Woyke T."/>
            <person name="Wu D."/>
            <person name="Brambilla E."/>
            <person name="Klenk H.-P."/>
            <person name="Eisen J.A."/>
        </authorList>
    </citation>
    <scope>NUCLEOTIDE SEQUENCE [LARGE SCALE GENOMIC DNA]</scope>
    <source>
        <strain evidence="4">DSM 17526 / LMG 23754 / KMM 6221</strain>
    </source>
</reference>
<dbReference type="AlphaFoldDB" id="L0G2P1"/>
<dbReference type="eggNOG" id="COG1073">
    <property type="taxonomic scope" value="Bacteria"/>
</dbReference>
<dbReference type="PATRIC" id="fig|926556.3.peg.3198"/>
<evidence type="ECO:0000259" key="2">
    <source>
        <dbReference type="Pfam" id="PF12146"/>
    </source>
</evidence>
<dbReference type="Proteomes" id="UP000010796">
    <property type="component" value="Chromosome"/>
</dbReference>
<dbReference type="STRING" id="926556.Echvi_3028"/>
<proteinExistence type="predicted"/>
<keyword evidence="1" id="KW-0378">Hydrolase</keyword>
<dbReference type="SUPFAM" id="SSF53474">
    <property type="entry name" value="alpha/beta-Hydrolases"/>
    <property type="match status" value="1"/>
</dbReference>
<dbReference type="Pfam" id="PF12146">
    <property type="entry name" value="Hydrolase_4"/>
    <property type="match status" value="1"/>
</dbReference>
<dbReference type="KEGG" id="evi:Echvi_3028"/>
<name>L0G2P1_ECHVK</name>
<dbReference type="HOGENOM" id="CLU_033707_2_0_10"/>
<evidence type="ECO:0000313" key="4">
    <source>
        <dbReference type="Proteomes" id="UP000010796"/>
    </source>
</evidence>
<evidence type="ECO:0000256" key="1">
    <source>
        <dbReference type="ARBA" id="ARBA00022801"/>
    </source>
</evidence>